<name>A0ABY9Q7H0_9FIRM</name>
<protein>
    <recommendedName>
        <fullName evidence="1">Peptidase M14 domain-containing protein</fullName>
    </recommendedName>
</protein>
<dbReference type="EMBL" id="CP101637">
    <property type="protein sequence ID" value="WMT83506.1"/>
    <property type="molecule type" value="Genomic_DNA"/>
</dbReference>
<keyword evidence="3" id="KW-1185">Reference proteome</keyword>
<dbReference type="SUPFAM" id="SSF53187">
    <property type="entry name" value="Zn-dependent exopeptidases"/>
    <property type="match status" value="1"/>
</dbReference>
<dbReference type="Gene3D" id="3.40.630.10">
    <property type="entry name" value="Zn peptidases"/>
    <property type="match status" value="1"/>
</dbReference>
<reference evidence="2 3" key="1">
    <citation type="submission" date="2022-07" db="EMBL/GenBank/DDBJ databases">
        <title>Genome sequence of Terrisporobacter mayombei DSM6539.</title>
        <authorList>
            <person name="Boeer T."/>
            <person name="Bengelsdorf F.R."/>
            <person name="Daniel R."/>
            <person name="Poehlein A."/>
        </authorList>
    </citation>
    <scope>NUCLEOTIDE SEQUENCE [LARGE SCALE GENOMIC DNA]</scope>
    <source>
        <strain evidence="2 3">DSM 6539</strain>
    </source>
</reference>
<proteinExistence type="predicted"/>
<feature type="domain" description="Peptidase M14" evidence="1">
    <location>
        <begin position="22"/>
        <end position="115"/>
    </location>
</feature>
<dbReference type="CDD" id="cd00596">
    <property type="entry name" value="Peptidase_M14_like"/>
    <property type="match status" value="1"/>
</dbReference>
<evidence type="ECO:0000313" key="2">
    <source>
        <dbReference type="EMBL" id="WMT83506.1"/>
    </source>
</evidence>
<dbReference type="Proteomes" id="UP001235030">
    <property type="component" value="Chromosome"/>
</dbReference>
<accession>A0ABY9Q7H0</accession>
<dbReference type="Pfam" id="PF00246">
    <property type="entry name" value="Peptidase_M14"/>
    <property type="match status" value="1"/>
</dbReference>
<sequence length="167" mass="19684">MEMNIPLFGVARFLELLCGDELNHEDLNYIKNKVRLILVPCVNPWGFENNRRNNYNAVDLNRNSDYLWQEYNNYKSKKGQIYYKGESPLEMKSIKKLVEDTYSEDNLVGLIDLHNIISVEAERIVYYPRFVDNYLGKFIETLKKFNSKENRTIFGSSISPVFSKYVC</sequence>
<gene>
    <name evidence="2" type="ORF">TEMA_40240</name>
</gene>
<dbReference type="InterPro" id="IPR000834">
    <property type="entry name" value="Peptidase_M14"/>
</dbReference>
<evidence type="ECO:0000259" key="1">
    <source>
        <dbReference type="Pfam" id="PF00246"/>
    </source>
</evidence>
<evidence type="ECO:0000313" key="3">
    <source>
        <dbReference type="Proteomes" id="UP001235030"/>
    </source>
</evidence>
<organism evidence="2 3">
    <name type="scientific">Terrisporobacter mayombei</name>
    <dbReference type="NCBI Taxonomy" id="1541"/>
    <lineage>
        <taxon>Bacteria</taxon>
        <taxon>Bacillati</taxon>
        <taxon>Bacillota</taxon>
        <taxon>Clostridia</taxon>
        <taxon>Peptostreptococcales</taxon>
        <taxon>Peptostreptococcaceae</taxon>
        <taxon>Terrisporobacter</taxon>
    </lineage>
</organism>